<feature type="transmembrane region" description="Helical" evidence="8">
    <location>
        <begin position="196"/>
        <end position="218"/>
    </location>
</feature>
<evidence type="ECO:0000256" key="2">
    <source>
        <dbReference type="ARBA" id="ARBA00007965"/>
    </source>
</evidence>
<keyword evidence="3" id="KW-0813">Transport</keyword>
<evidence type="ECO:0000256" key="7">
    <source>
        <dbReference type="SAM" id="MobiDB-lite"/>
    </source>
</evidence>
<feature type="transmembrane region" description="Helical" evidence="8">
    <location>
        <begin position="467"/>
        <end position="494"/>
    </location>
</feature>
<protein>
    <recommendedName>
        <fullName evidence="11">Equilibrative nucleoside transporter 1</fullName>
    </recommendedName>
</protein>
<feature type="transmembrane region" description="Helical" evidence="8">
    <location>
        <begin position="92"/>
        <end position="112"/>
    </location>
</feature>
<evidence type="ECO:0008006" key="11">
    <source>
        <dbReference type="Google" id="ProtNLM"/>
    </source>
</evidence>
<dbReference type="PIRSF" id="PIRSF016379">
    <property type="entry name" value="ENT"/>
    <property type="match status" value="1"/>
</dbReference>
<evidence type="ECO:0000313" key="9">
    <source>
        <dbReference type="EMBL" id="CAL8132670.1"/>
    </source>
</evidence>
<evidence type="ECO:0000256" key="6">
    <source>
        <dbReference type="ARBA" id="ARBA00023136"/>
    </source>
</evidence>
<feature type="transmembrane region" description="Helical" evidence="8">
    <location>
        <begin position="170"/>
        <end position="190"/>
    </location>
</feature>
<evidence type="ECO:0000313" key="10">
    <source>
        <dbReference type="Proteomes" id="UP001642540"/>
    </source>
</evidence>
<keyword evidence="5 8" id="KW-1133">Transmembrane helix</keyword>
<feature type="compositionally biased region" description="Basic and acidic residues" evidence="7">
    <location>
        <begin position="1"/>
        <end position="22"/>
    </location>
</feature>
<keyword evidence="10" id="KW-1185">Reference proteome</keyword>
<organism evidence="9 10">
    <name type="scientific">Orchesella dallaii</name>
    <dbReference type="NCBI Taxonomy" id="48710"/>
    <lineage>
        <taxon>Eukaryota</taxon>
        <taxon>Metazoa</taxon>
        <taxon>Ecdysozoa</taxon>
        <taxon>Arthropoda</taxon>
        <taxon>Hexapoda</taxon>
        <taxon>Collembola</taxon>
        <taxon>Entomobryomorpha</taxon>
        <taxon>Entomobryoidea</taxon>
        <taxon>Orchesellidae</taxon>
        <taxon>Orchesellinae</taxon>
        <taxon>Orchesella</taxon>
    </lineage>
</organism>
<keyword evidence="4 8" id="KW-0812">Transmembrane</keyword>
<feature type="transmembrane region" description="Helical" evidence="8">
    <location>
        <begin position="325"/>
        <end position="343"/>
    </location>
</feature>
<name>A0ABP1RPZ4_9HEXA</name>
<evidence type="ECO:0000256" key="1">
    <source>
        <dbReference type="ARBA" id="ARBA00004141"/>
    </source>
</evidence>
<comment type="subcellular location">
    <subcellularLocation>
        <location evidence="1">Membrane</location>
        <topology evidence="1">Multi-pass membrane protein</topology>
    </subcellularLocation>
</comment>
<proteinExistence type="inferred from homology"/>
<comment type="similarity">
    <text evidence="2">Belongs to the SLC29A/ENT transporter (TC 2.A.57) family.</text>
</comment>
<gene>
    <name evidence="9" type="ORF">ODALV1_LOCUS24704</name>
</gene>
<feature type="region of interest" description="Disordered" evidence="7">
    <location>
        <begin position="1"/>
        <end position="38"/>
    </location>
</feature>
<comment type="caution">
    <text evidence="9">The sequence shown here is derived from an EMBL/GenBank/DDBJ whole genome shotgun (WGS) entry which is preliminary data.</text>
</comment>
<dbReference type="PANTHER" id="PTHR10332:SF80">
    <property type="entry name" value="EQUILIBRATIVE NUCLEOSIDE TRANSPORTER 2, ISOFORM A"/>
    <property type="match status" value="1"/>
</dbReference>
<feature type="transmembrane region" description="Helical" evidence="8">
    <location>
        <begin position="363"/>
        <end position="383"/>
    </location>
</feature>
<feature type="transmembrane region" description="Helical" evidence="8">
    <location>
        <begin position="138"/>
        <end position="158"/>
    </location>
</feature>
<reference evidence="9 10" key="1">
    <citation type="submission" date="2024-08" db="EMBL/GenBank/DDBJ databases">
        <authorList>
            <person name="Cucini C."/>
            <person name="Frati F."/>
        </authorList>
    </citation>
    <scope>NUCLEOTIDE SEQUENCE [LARGE SCALE GENOMIC DNA]</scope>
</reference>
<dbReference type="Proteomes" id="UP001642540">
    <property type="component" value="Unassembled WGS sequence"/>
</dbReference>
<dbReference type="PRINTS" id="PR01130">
    <property type="entry name" value="DERENTRNSPRT"/>
</dbReference>
<accession>A0ABP1RPZ4</accession>
<feature type="transmembrane region" description="Helical" evidence="8">
    <location>
        <begin position="230"/>
        <end position="256"/>
    </location>
</feature>
<evidence type="ECO:0000256" key="5">
    <source>
        <dbReference type="ARBA" id="ARBA00022989"/>
    </source>
</evidence>
<evidence type="ECO:0000256" key="3">
    <source>
        <dbReference type="ARBA" id="ARBA00022448"/>
    </source>
</evidence>
<feature type="transmembrane region" description="Helical" evidence="8">
    <location>
        <begin position="395"/>
        <end position="414"/>
    </location>
</feature>
<dbReference type="InterPro" id="IPR002259">
    <property type="entry name" value="Eqnu_transpt"/>
</dbReference>
<sequence>MTVAKEDNPVELTSIRDNRTRDEEAEVEKQPFLGSSGSSTAIVASGGGGSHNTAPVRLTPGYEDTMPNSGDDFHMRSSLANLSQPPNDRFNLVYLILVIHGVGTLMPWNMFITAKDYFVEYKLSEKYTGQQSEYSANFLQYIGFAAQVPNVFFNWFNIFIQIGGNLKTRIVWSIVIEVILFIFTVVLAMLDTSEYPGVFFWLTIASVVVINMAGGIYQNSVYGIAAKLDYTGAVVLGSNISGTFTSIINLISLAIAPSERTAAIYYFITALFVLLTCFDTYFALPLTKFYRYHEMMSAREQENKIQAGRRGISQRTPYFAILKKCFPQCFNVFMVFFVTLAIFPAVYSDVKVVSDDFIISNKYFVGVTCFLTFNLFAMLGNMVPSFFQWPGPRFLWIPVMLRVLFVPFFILCNYQPKEITRVFMPDFAFNDWTYWSGGVLLGLTSGYYSSLAMMYCPRTVESEYAPIAGMFGAAFLITGIFAGINFSILIPMFVSKVAVG</sequence>
<keyword evidence="6 8" id="KW-0472">Membrane</keyword>
<feature type="transmembrane region" description="Helical" evidence="8">
    <location>
        <begin position="434"/>
        <end position="455"/>
    </location>
</feature>
<evidence type="ECO:0000256" key="8">
    <source>
        <dbReference type="SAM" id="Phobius"/>
    </source>
</evidence>
<dbReference type="EMBL" id="CAXLJM020000093">
    <property type="protein sequence ID" value="CAL8132670.1"/>
    <property type="molecule type" value="Genomic_DNA"/>
</dbReference>
<dbReference type="PANTHER" id="PTHR10332">
    <property type="entry name" value="EQUILIBRATIVE NUCLEOSIDE TRANSPORTER"/>
    <property type="match status" value="1"/>
</dbReference>
<evidence type="ECO:0000256" key="4">
    <source>
        <dbReference type="ARBA" id="ARBA00022692"/>
    </source>
</evidence>
<dbReference type="Pfam" id="PF01733">
    <property type="entry name" value="Nucleoside_tran"/>
    <property type="match status" value="1"/>
</dbReference>
<feature type="transmembrane region" description="Helical" evidence="8">
    <location>
        <begin position="262"/>
        <end position="286"/>
    </location>
</feature>